<keyword evidence="6" id="KW-0238">DNA-binding</keyword>
<keyword evidence="5" id="KW-0805">Transcription regulation</keyword>
<dbReference type="GO" id="GO:0005634">
    <property type="term" value="C:nucleus"/>
    <property type="evidence" value="ECO:0007669"/>
    <property type="project" value="UniProtKB-SubCell"/>
</dbReference>
<dbReference type="PROSITE" id="PS51050">
    <property type="entry name" value="ZF_CW"/>
    <property type="match status" value="1"/>
</dbReference>
<keyword evidence="2" id="KW-0479">Metal-binding</keyword>
<feature type="region of interest" description="Disordered" evidence="9">
    <location>
        <begin position="237"/>
        <end position="306"/>
    </location>
</feature>
<sequence length="316" mass="34997">MKDDNQENPKSSSKKIVSGSIDIYAVQCVKCNKWRVIDMEEEYEEIRSKFTEEPYVCSKKPGISCHNPPDIDYDASRTWVIDKPDIPKTPEGFKRSLVLRKDFSKLDAYYISPSGKKMRTLAEVAAFLKANPELKGVSVDDFSFHCPKVVEDTIPEYAEKKMPTSGSASKKMKITKDEKAFMFVGAVGFCHGEYFQGAQLAKRTVYIHPLEAQLTQDVGESHGTWLALVYSRSVGVSGKSSPASSKGPPPPPQAHPGIIIRKSPSSSSRISEAPSTATANENRDKSFPTPISSSNQEGIESKQTECKLMETMVIKE</sequence>
<evidence type="ECO:0000256" key="5">
    <source>
        <dbReference type="ARBA" id="ARBA00023015"/>
    </source>
</evidence>
<proteinExistence type="predicted"/>
<dbReference type="SMART" id="SM00391">
    <property type="entry name" value="MBD"/>
    <property type="match status" value="1"/>
</dbReference>
<evidence type="ECO:0000256" key="8">
    <source>
        <dbReference type="ARBA" id="ARBA00023242"/>
    </source>
</evidence>
<evidence type="ECO:0000256" key="9">
    <source>
        <dbReference type="SAM" id="MobiDB-lite"/>
    </source>
</evidence>
<keyword evidence="4" id="KW-0862">Zinc</keyword>
<keyword evidence="8" id="KW-0539">Nucleus</keyword>
<gene>
    <name evidence="12" type="ORF">SAY87_019962</name>
</gene>
<dbReference type="InterPro" id="IPR016177">
    <property type="entry name" value="DNA-bd_dom_sf"/>
</dbReference>
<feature type="compositionally biased region" description="Polar residues" evidence="9">
    <location>
        <begin position="289"/>
        <end position="298"/>
    </location>
</feature>
<evidence type="ECO:0000256" key="2">
    <source>
        <dbReference type="ARBA" id="ARBA00022723"/>
    </source>
</evidence>
<evidence type="ECO:0000256" key="3">
    <source>
        <dbReference type="ARBA" id="ARBA00022771"/>
    </source>
</evidence>
<protein>
    <submittedName>
        <fullName evidence="12">Uncharacterized protein</fullName>
    </submittedName>
</protein>
<comment type="subcellular location">
    <subcellularLocation>
        <location evidence="1">Nucleus</location>
    </subcellularLocation>
</comment>
<dbReference type="Gene3D" id="3.30.890.10">
    <property type="entry name" value="Methyl-cpg-binding Protein 2, Chain A"/>
    <property type="match status" value="1"/>
</dbReference>
<dbReference type="AlphaFoldDB" id="A0AAN7K5S4"/>
<dbReference type="PANTHER" id="PTHR12396:SF10">
    <property type="entry name" value="METHYL-CPG-BINDING DOMAIN-CONTAINING PROTEIN 1-RELATED"/>
    <property type="match status" value="1"/>
</dbReference>
<dbReference type="Pfam" id="PF07496">
    <property type="entry name" value="zf-CW"/>
    <property type="match status" value="1"/>
</dbReference>
<keyword evidence="7" id="KW-0804">Transcription</keyword>
<keyword evidence="13" id="KW-1185">Reference proteome</keyword>
<reference evidence="12 13" key="1">
    <citation type="journal article" date="2023" name="Hortic Res">
        <title>Pangenome of water caltrop reveals structural variations and asymmetric subgenome divergence after allopolyploidization.</title>
        <authorList>
            <person name="Zhang X."/>
            <person name="Chen Y."/>
            <person name="Wang L."/>
            <person name="Yuan Y."/>
            <person name="Fang M."/>
            <person name="Shi L."/>
            <person name="Lu R."/>
            <person name="Comes H.P."/>
            <person name="Ma Y."/>
            <person name="Chen Y."/>
            <person name="Huang G."/>
            <person name="Zhou Y."/>
            <person name="Zheng Z."/>
            <person name="Qiu Y."/>
        </authorList>
    </citation>
    <scope>NUCLEOTIDE SEQUENCE [LARGE SCALE GENOMIC DNA]</scope>
    <source>
        <tissue evidence="12">Roots</tissue>
    </source>
</reference>
<dbReference type="SUPFAM" id="SSF54171">
    <property type="entry name" value="DNA-binding domain"/>
    <property type="match status" value="1"/>
</dbReference>
<feature type="compositionally biased region" description="Low complexity" evidence="9">
    <location>
        <begin position="258"/>
        <end position="271"/>
    </location>
</feature>
<evidence type="ECO:0000256" key="1">
    <source>
        <dbReference type="ARBA" id="ARBA00004123"/>
    </source>
</evidence>
<evidence type="ECO:0000256" key="6">
    <source>
        <dbReference type="ARBA" id="ARBA00023125"/>
    </source>
</evidence>
<evidence type="ECO:0000256" key="4">
    <source>
        <dbReference type="ARBA" id="ARBA00022833"/>
    </source>
</evidence>
<dbReference type="InterPro" id="IPR011124">
    <property type="entry name" value="Znf_CW"/>
</dbReference>
<keyword evidence="3" id="KW-0863">Zinc-finger</keyword>
<accession>A0AAN7K5S4</accession>
<name>A0AAN7K5S4_9MYRT</name>
<dbReference type="Pfam" id="PF01429">
    <property type="entry name" value="MBD"/>
    <property type="match status" value="1"/>
</dbReference>
<evidence type="ECO:0000259" key="10">
    <source>
        <dbReference type="PROSITE" id="PS50982"/>
    </source>
</evidence>
<feature type="domain" description="CW-type" evidence="11">
    <location>
        <begin position="18"/>
        <end position="73"/>
    </location>
</feature>
<evidence type="ECO:0000256" key="7">
    <source>
        <dbReference type="ARBA" id="ARBA00023163"/>
    </source>
</evidence>
<comment type="caution">
    <text evidence="12">The sequence shown here is derived from an EMBL/GenBank/DDBJ whole genome shotgun (WGS) entry which is preliminary data.</text>
</comment>
<dbReference type="PROSITE" id="PS50982">
    <property type="entry name" value="MBD"/>
    <property type="match status" value="1"/>
</dbReference>
<feature type="domain" description="MBD" evidence="10">
    <location>
        <begin position="79"/>
        <end position="149"/>
    </location>
</feature>
<dbReference type="PANTHER" id="PTHR12396">
    <property type="entry name" value="METHYL-CPG BINDING PROTEIN, MBD"/>
    <property type="match status" value="1"/>
</dbReference>
<dbReference type="GO" id="GO:0003677">
    <property type="term" value="F:DNA binding"/>
    <property type="evidence" value="ECO:0007669"/>
    <property type="project" value="UniProtKB-KW"/>
</dbReference>
<organism evidence="12 13">
    <name type="scientific">Trapa incisa</name>
    <dbReference type="NCBI Taxonomy" id="236973"/>
    <lineage>
        <taxon>Eukaryota</taxon>
        <taxon>Viridiplantae</taxon>
        <taxon>Streptophyta</taxon>
        <taxon>Embryophyta</taxon>
        <taxon>Tracheophyta</taxon>
        <taxon>Spermatophyta</taxon>
        <taxon>Magnoliopsida</taxon>
        <taxon>eudicotyledons</taxon>
        <taxon>Gunneridae</taxon>
        <taxon>Pentapetalae</taxon>
        <taxon>rosids</taxon>
        <taxon>malvids</taxon>
        <taxon>Myrtales</taxon>
        <taxon>Lythraceae</taxon>
        <taxon>Trapa</taxon>
    </lineage>
</organism>
<evidence type="ECO:0000313" key="13">
    <source>
        <dbReference type="Proteomes" id="UP001345219"/>
    </source>
</evidence>
<dbReference type="Gene3D" id="3.30.40.100">
    <property type="match status" value="1"/>
</dbReference>
<evidence type="ECO:0000259" key="11">
    <source>
        <dbReference type="PROSITE" id="PS51050"/>
    </source>
</evidence>
<dbReference type="GO" id="GO:0008270">
    <property type="term" value="F:zinc ion binding"/>
    <property type="evidence" value="ECO:0007669"/>
    <property type="project" value="UniProtKB-KW"/>
</dbReference>
<dbReference type="Proteomes" id="UP001345219">
    <property type="component" value="Chromosome 15"/>
</dbReference>
<dbReference type="EMBL" id="JAXIOK010000012">
    <property type="protein sequence ID" value="KAK4758661.1"/>
    <property type="molecule type" value="Genomic_DNA"/>
</dbReference>
<dbReference type="CDD" id="cd01396">
    <property type="entry name" value="MeCP2_MBD"/>
    <property type="match status" value="1"/>
</dbReference>
<feature type="compositionally biased region" description="Low complexity" evidence="9">
    <location>
        <begin position="237"/>
        <end position="246"/>
    </location>
</feature>
<evidence type="ECO:0000313" key="12">
    <source>
        <dbReference type="EMBL" id="KAK4758661.1"/>
    </source>
</evidence>
<dbReference type="InterPro" id="IPR001739">
    <property type="entry name" value="Methyl_CpG_DNA-bd"/>
</dbReference>